<dbReference type="InterPro" id="IPR051531">
    <property type="entry name" value="N-acetyltransferase"/>
</dbReference>
<dbReference type="GO" id="GO:0016747">
    <property type="term" value="F:acyltransferase activity, transferring groups other than amino-acyl groups"/>
    <property type="evidence" value="ECO:0007669"/>
    <property type="project" value="InterPro"/>
</dbReference>
<dbReference type="AlphaFoldDB" id="A0A1M7BX90"/>
<sequence>MNFNTDTYRLQLKNLTLHHAPFILELLNTEGWKTFIGERYIHTILDARAYIQRINGNPDIDYYVVYLKDTASPIGMISLIQRTYLPYRDIGYAFLPRYTGNGYALEAAKCVMDGLIAHTKQPVLYATTFPHNVSSIRLLDKLGLKLKQELQREHEEKLLLYEVDLDALRQQQK</sequence>
<evidence type="ECO:0000259" key="1">
    <source>
        <dbReference type="PROSITE" id="PS51186"/>
    </source>
</evidence>
<protein>
    <submittedName>
        <fullName evidence="2">Protein N-acetyltransferase, RimJ/RimL family</fullName>
    </submittedName>
</protein>
<evidence type="ECO:0000313" key="2">
    <source>
        <dbReference type="EMBL" id="SHL59486.1"/>
    </source>
</evidence>
<dbReference type="PROSITE" id="PS51186">
    <property type="entry name" value="GNAT"/>
    <property type="match status" value="1"/>
</dbReference>
<keyword evidence="3" id="KW-1185">Reference proteome</keyword>
<evidence type="ECO:0000313" key="3">
    <source>
        <dbReference type="Proteomes" id="UP000184420"/>
    </source>
</evidence>
<gene>
    <name evidence="2" type="ORF">SAMN05444266_104110</name>
</gene>
<dbReference type="PANTHER" id="PTHR43792">
    <property type="entry name" value="GNAT FAMILY, PUTATIVE (AFU_ORTHOLOGUE AFUA_3G00765)-RELATED-RELATED"/>
    <property type="match status" value="1"/>
</dbReference>
<dbReference type="Gene3D" id="3.40.630.30">
    <property type="match status" value="1"/>
</dbReference>
<dbReference type="Pfam" id="PF13302">
    <property type="entry name" value="Acetyltransf_3"/>
    <property type="match status" value="1"/>
</dbReference>
<dbReference type="STRING" id="1419482.SAMN05444266_104110"/>
<dbReference type="EMBL" id="FRBL01000004">
    <property type="protein sequence ID" value="SHL59486.1"/>
    <property type="molecule type" value="Genomic_DNA"/>
</dbReference>
<dbReference type="InterPro" id="IPR016181">
    <property type="entry name" value="Acyl_CoA_acyltransferase"/>
</dbReference>
<accession>A0A1M7BX90</accession>
<dbReference type="RefSeq" id="WP_073080681.1">
    <property type="nucleotide sequence ID" value="NZ_FRBL01000004.1"/>
</dbReference>
<name>A0A1M7BX90_9BACT</name>
<feature type="domain" description="N-acetyltransferase" evidence="1">
    <location>
        <begin position="10"/>
        <end position="166"/>
    </location>
</feature>
<dbReference type="SUPFAM" id="SSF55729">
    <property type="entry name" value="Acyl-CoA N-acyltransferases (Nat)"/>
    <property type="match status" value="1"/>
</dbReference>
<keyword evidence="2" id="KW-0808">Transferase</keyword>
<organism evidence="2 3">
    <name type="scientific">Chitinophaga jiangningensis</name>
    <dbReference type="NCBI Taxonomy" id="1419482"/>
    <lineage>
        <taxon>Bacteria</taxon>
        <taxon>Pseudomonadati</taxon>
        <taxon>Bacteroidota</taxon>
        <taxon>Chitinophagia</taxon>
        <taxon>Chitinophagales</taxon>
        <taxon>Chitinophagaceae</taxon>
        <taxon>Chitinophaga</taxon>
    </lineage>
</organism>
<dbReference type="Proteomes" id="UP000184420">
    <property type="component" value="Unassembled WGS sequence"/>
</dbReference>
<dbReference type="InterPro" id="IPR000182">
    <property type="entry name" value="GNAT_dom"/>
</dbReference>
<dbReference type="OrthoDB" id="9798081at2"/>
<proteinExistence type="predicted"/>
<dbReference type="PANTHER" id="PTHR43792:SF1">
    <property type="entry name" value="N-ACETYLTRANSFERASE DOMAIN-CONTAINING PROTEIN"/>
    <property type="match status" value="1"/>
</dbReference>
<reference evidence="2 3" key="1">
    <citation type="submission" date="2016-11" db="EMBL/GenBank/DDBJ databases">
        <authorList>
            <person name="Jaros S."/>
            <person name="Januszkiewicz K."/>
            <person name="Wedrychowicz H."/>
        </authorList>
    </citation>
    <scope>NUCLEOTIDE SEQUENCE [LARGE SCALE GENOMIC DNA]</scope>
    <source>
        <strain evidence="2 3">DSM 27406</strain>
    </source>
</reference>